<proteinExistence type="predicted"/>
<reference evidence="1 2" key="1">
    <citation type="submission" date="2020-02" db="EMBL/GenBank/DDBJ databases">
        <title>Esox lucius (northern pike) genome, fEsoLuc1, primary haplotype.</title>
        <authorList>
            <person name="Myers G."/>
            <person name="Karagic N."/>
            <person name="Meyer A."/>
            <person name="Pippel M."/>
            <person name="Reichard M."/>
            <person name="Winkler S."/>
            <person name="Tracey A."/>
            <person name="Sims Y."/>
            <person name="Howe K."/>
            <person name="Rhie A."/>
            <person name="Formenti G."/>
            <person name="Durbin R."/>
            <person name="Fedrigo O."/>
            <person name="Jarvis E.D."/>
        </authorList>
    </citation>
    <scope>NUCLEOTIDE SEQUENCE [LARGE SCALE GENOMIC DNA]</scope>
</reference>
<dbReference type="PANTHER" id="PTHR14389:SF3">
    <property type="entry name" value="PROTEIN FAM111A-LIKE"/>
    <property type="match status" value="1"/>
</dbReference>
<dbReference type="GO" id="GO:0005634">
    <property type="term" value="C:nucleus"/>
    <property type="evidence" value="ECO:0007669"/>
    <property type="project" value="TreeGrafter"/>
</dbReference>
<dbReference type="Pfam" id="PF13365">
    <property type="entry name" value="Trypsin_2"/>
    <property type="match status" value="1"/>
</dbReference>
<dbReference type="GeneTree" id="ENSGT00390000005182"/>
<dbReference type="SUPFAM" id="SSF50494">
    <property type="entry name" value="Trypsin-like serine proteases"/>
    <property type="match status" value="1"/>
</dbReference>
<dbReference type="GO" id="GO:0000785">
    <property type="term" value="C:chromatin"/>
    <property type="evidence" value="ECO:0007669"/>
    <property type="project" value="TreeGrafter"/>
</dbReference>
<dbReference type="Gene3D" id="2.40.10.10">
    <property type="entry name" value="Trypsin-like serine proteases"/>
    <property type="match status" value="2"/>
</dbReference>
<dbReference type="InterPro" id="IPR043504">
    <property type="entry name" value="Peptidase_S1_PA_chymotrypsin"/>
</dbReference>
<keyword evidence="2" id="KW-1185">Reference proteome</keyword>
<protein>
    <recommendedName>
        <fullName evidence="3">Serine protease</fullName>
    </recommendedName>
</protein>
<accession>A0AAY5KYE5</accession>
<organism evidence="1 2">
    <name type="scientific">Esox lucius</name>
    <name type="common">Northern pike</name>
    <dbReference type="NCBI Taxonomy" id="8010"/>
    <lineage>
        <taxon>Eukaryota</taxon>
        <taxon>Metazoa</taxon>
        <taxon>Chordata</taxon>
        <taxon>Craniata</taxon>
        <taxon>Vertebrata</taxon>
        <taxon>Euteleostomi</taxon>
        <taxon>Actinopterygii</taxon>
        <taxon>Neopterygii</taxon>
        <taxon>Teleostei</taxon>
        <taxon>Protacanthopterygii</taxon>
        <taxon>Esociformes</taxon>
        <taxon>Esocidae</taxon>
        <taxon>Esox</taxon>
    </lineage>
</organism>
<evidence type="ECO:0008006" key="3">
    <source>
        <dbReference type="Google" id="ProtNLM"/>
    </source>
</evidence>
<sequence>LVLESGDPKFEPTFISSASRHPHVFFWTCGQEKKEEITCTNTGTIWSAMEHSQAFIDFRKKNMKNEGKEKGQKTVDGIDFVIKCKKGYIVKHFPCCLVEEKDVLTIKTVRNNFEETVGHMVDENENYVTFTIDTVGGKNTRSKEILKYTNLKSYKPLCVYAKTTESIEQALKNDGRFSDIVFEQQCYLSETLQNTTVPVNHIAANLNGRNFDICLMKPKTTKLSTRRGQKKTFTKELSLMKENFSKIRQTFSEVKMLKKLLKFSDSVCHVIVKDVETVVGTGFVLFDNFILTNAHLFVRDNNERKDLKLLVDVSVQFNYEDNEGQDRNEFTAKKMLIDINKGYDSKNNIVDYAILEIDCGEQKSVPPGLLREYGPVPASGGACLIGHPGGEVKQMELTSILSCLIKDESLRKYEEDEHVVYSIKESLDQLKKDKDYFVTYNTSFLHGSSGSPVFDDKGRVFSMHTGGFPYMDPRKQTTQSAIEYALPLLPILENFILHLKEGNNLLVLKRVEEELEKNQLLKNHFQSSKTD</sequence>
<dbReference type="AlphaFoldDB" id="A0AAY5KYE5"/>
<reference evidence="1" key="2">
    <citation type="submission" date="2025-08" db="UniProtKB">
        <authorList>
            <consortium name="Ensembl"/>
        </authorList>
    </citation>
    <scope>IDENTIFICATION</scope>
</reference>
<evidence type="ECO:0000313" key="1">
    <source>
        <dbReference type="Ensembl" id="ENSELUP00000093335.1"/>
    </source>
</evidence>
<dbReference type="GO" id="GO:0006260">
    <property type="term" value="P:DNA replication"/>
    <property type="evidence" value="ECO:0007669"/>
    <property type="project" value="TreeGrafter"/>
</dbReference>
<dbReference type="InterPro" id="IPR009003">
    <property type="entry name" value="Peptidase_S1_PA"/>
</dbReference>
<name>A0AAY5KYE5_ESOLU</name>
<dbReference type="Ensembl" id="ENSELUT00000112150.1">
    <property type="protein sequence ID" value="ENSELUP00000093335.1"/>
    <property type="gene ID" value="ENSELUG00000042580.1"/>
</dbReference>
<evidence type="ECO:0000313" key="2">
    <source>
        <dbReference type="Proteomes" id="UP000265140"/>
    </source>
</evidence>
<dbReference type="Proteomes" id="UP000265140">
    <property type="component" value="Chromosome 14"/>
</dbReference>
<dbReference type="PANTHER" id="PTHR14389">
    <property type="entry name" value="SI:CH1073-475A24.1"/>
    <property type="match status" value="1"/>
</dbReference>
<reference evidence="1" key="3">
    <citation type="submission" date="2025-09" db="UniProtKB">
        <authorList>
            <consortium name="Ensembl"/>
        </authorList>
    </citation>
    <scope>IDENTIFICATION</scope>
</reference>